<feature type="transmembrane region" description="Helical" evidence="1">
    <location>
        <begin position="266"/>
        <end position="290"/>
    </location>
</feature>
<dbReference type="Proteomes" id="UP000309016">
    <property type="component" value="Chromosome"/>
</dbReference>
<keyword evidence="1" id="KW-0472">Membrane</keyword>
<proteinExistence type="predicted"/>
<reference evidence="2 3" key="1">
    <citation type="submission" date="2019-06" db="EMBL/GenBank/DDBJ databases">
        <title>Complete genome sequence of Antarcticibacterium flavum KCTC 52984T from an Antarctic marine sediment.</title>
        <authorList>
            <person name="Lee Y.M."/>
            <person name="Shin S.C."/>
        </authorList>
    </citation>
    <scope>NUCLEOTIDE SEQUENCE [LARGE SCALE GENOMIC DNA]</scope>
    <source>
        <strain evidence="2 3">KCTC 52984</strain>
    </source>
</reference>
<sequence length="330" mass="37656">MVLNFITLLVVALSGIGILFYAFLKRRKRKDKDLPDDPEKDDPILHIRNKLFFEIPVEKILLGYFVIVTLTYLVKFILNLRIPGIDLAVLYLSGITLFLGIYKMAMSVGVVNRFHPWLLFSMVFSLVIFIAVYTGMPMGIQEFLEETREYNLTIHLLGLAMGLGGTLVVDIMFTHFMRNYSISARESVIMHLISQMIIFGIFLLILSGLALYLPAAESFNENPRFIMKMIVVLIVIINGGILNLYLTPKMKKISLVDEEKNRYEKLTRISFALGAISIVSWLSAFFLAMLKDLFSMPLFYLIIGYVVLLLITAGGSQMAKVYYEKKEEED</sequence>
<dbReference type="AlphaFoldDB" id="A0A5B7X6D2"/>
<feature type="transmembrane region" description="Helical" evidence="1">
    <location>
        <begin position="154"/>
        <end position="176"/>
    </location>
</feature>
<evidence type="ECO:0000313" key="2">
    <source>
        <dbReference type="EMBL" id="QCY70308.1"/>
    </source>
</evidence>
<evidence type="ECO:0000313" key="3">
    <source>
        <dbReference type="Proteomes" id="UP000309016"/>
    </source>
</evidence>
<gene>
    <name evidence="2" type="ORF">FHG64_13345</name>
</gene>
<keyword evidence="3" id="KW-1185">Reference proteome</keyword>
<keyword evidence="1" id="KW-0812">Transmembrane</keyword>
<keyword evidence="1" id="KW-1133">Transmembrane helix</keyword>
<feature type="transmembrane region" description="Helical" evidence="1">
    <location>
        <begin position="6"/>
        <end position="24"/>
    </location>
</feature>
<protein>
    <submittedName>
        <fullName evidence="2">Uncharacterized protein</fullName>
    </submittedName>
</protein>
<name>A0A5B7X6D2_9FLAO</name>
<feature type="transmembrane region" description="Helical" evidence="1">
    <location>
        <begin position="188"/>
        <end position="213"/>
    </location>
</feature>
<feature type="transmembrane region" description="Helical" evidence="1">
    <location>
        <begin position="296"/>
        <end position="316"/>
    </location>
</feature>
<feature type="transmembrane region" description="Helical" evidence="1">
    <location>
        <begin position="60"/>
        <end position="78"/>
    </location>
</feature>
<accession>A0A5B7X6D2</accession>
<dbReference type="RefSeq" id="WP_139066870.1">
    <property type="nucleotide sequence ID" value="NZ_CP040812.1"/>
</dbReference>
<evidence type="ECO:0000256" key="1">
    <source>
        <dbReference type="SAM" id="Phobius"/>
    </source>
</evidence>
<organism evidence="2 3">
    <name type="scientific">Antarcticibacterium flavum</name>
    <dbReference type="NCBI Taxonomy" id="2058175"/>
    <lineage>
        <taxon>Bacteria</taxon>
        <taxon>Pseudomonadati</taxon>
        <taxon>Bacteroidota</taxon>
        <taxon>Flavobacteriia</taxon>
        <taxon>Flavobacteriales</taxon>
        <taxon>Flavobacteriaceae</taxon>
        <taxon>Antarcticibacterium</taxon>
    </lineage>
</organism>
<feature type="transmembrane region" description="Helical" evidence="1">
    <location>
        <begin position="84"/>
        <end position="102"/>
    </location>
</feature>
<dbReference type="OrthoDB" id="836449at2"/>
<feature type="transmembrane region" description="Helical" evidence="1">
    <location>
        <begin position="225"/>
        <end position="246"/>
    </location>
</feature>
<dbReference type="KEGG" id="afla:FHG64_13345"/>
<dbReference type="EMBL" id="CP040812">
    <property type="protein sequence ID" value="QCY70308.1"/>
    <property type="molecule type" value="Genomic_DNA"/>
</dbReference>
<feature type="transmembrane region" description="Helical" evidence="1">
    <location>
        <begin position="114"/>
        <end position="134"/>
    </location>
</feature>